<comment type="caution">
    <text evidence="1">The sequence shown here is derived from an EMBL/GenBank/DDBJ whole genome shotgun (WGS) entry which is preliminary data.</text>
</comment>
<protein>
    <submittedName>
        <fullName evidence="1">Uncharacterized protein</fullName>
    </submittedName>
</protein>
<evidence type="ECO:0000313" key="2">
    <source>
        <dbReference type="Proteomes" id="UP001152795"/>
    </source>
</evidence>
<reference evidence="1" key="1">
    <citation type="submission" date="2020-04" db="EMBL/GenBank/DDBJ databases">
        <authorList>
            <person name="Alioto T."/>
            <person name="Alioto T."/>
            <person name="Gomez Garrido J."/>
        </authorList>
    </citation>
    <scope>NUCLEOTIDE SEQUENCE</scope>
    <source>
        <strain evidence="1">A484AB</strain>
    </source>
</reference>
<gene>
    <name evidence="1" type="ORF">PACLA_8A048196</name>
</gene>
<proteinExistence type="predicted"/>
<evidence type="ECO:0000313" key="1">
    <source>
        <dbReference type="EMBL" id="CAB3990827.1"/>
    </source>
</evidence>
<sequence>MMRTNLRNGDCTVYYCRKYQFSACQDGAITTRKYFGKGGEFYEVKNMDAFNATNEGFGCQQLRYLTTVDKNNPHLHYQAEKRIIPSFMFVSDVQFINESVHFELHFGADIHKGDLGGEEGRYIVLEFSIFEND</sequence>
<name>A0A6S7GZZ2_PARCT</name>
<dbReference type="AlphaFoldDB" id="A0A6S7GZZ2"/>
<keyword evidence="2" id="KW-1185">Reference proteome</keyword>
<dbReference type="Proteomes" id="UP001152795">
    <property type="component" value="Unassembled WGS sequence"/>
</dbReference>
<dbReference type="EMBL" id="CACRXK020001732">
    <property type="protein sequence ID" value="CAB3990827.1"/>
    <property type="molecule type" value="Genomic_DNA"/>
</dbReference>
<organism evidence="1 2">
    <name type="scientific">Paramuricea clavata</name>
    <name type="common">Red gorgonian</name>
    <name type="synonym">Violescent sea-whip</name>
    <dbReference type="NCBI Taxonomy" id="317549"/>
    <lineage>
        <taxon>Eukaryota</taxon>
        <taxon>Metazoa</taxon>
        <taxon>Cnidaria</taxon>
        <taxon>Anthozoa</taxon>
        <taxon>Octocorallia</taxon>
        <taxon>Malacalcyonacea</taxon>
        <taxon>Plexauridae</taxon>
        <taxon>Paramuricea</taxon>
    </lineage>
</organism>
<accession>A0A6S7GZZ2</accession>